<gene>
    <name evidence="1" type="ORF">METZ01_LOCUS257292</name>
</gene>
<reference evidence="1" key="1">
    <citation type="submission" date="2018-05" db="EMBL/GenBank/DDBJ databases">
        <authorList>
            <person name="Lanie J.A."/>
            <person name="Ng W.-L."/>
            <person name="Kazmierczak K.M."/>
            <person name="Andrzejewski T.M."/>
            <person name="Davidsen T.M."/>
            <person name="Wayne K.J."/>
            <person name="Tettelin H."/>
            <person name="Glass J.I."/>
            <person name="Rusch D."/>
            <person name="Podicherti R."/>
            <person name="Tsui H.-C.T."/>
            <person name="Winkler M.E."/>
        </authorList>
    </citation>
    <scope>NUCLEOTIDE SEQUENCE</scope>
</reference>
<protein>
    <submittedName>
        <fullName evidence="1">Uncharacterized protein</fullName>
    </submittedName>
</protein>
<dbReference type="EMBL" id="UINC01070354">
    <property type="protein sequence ID" value="SVC04438.1"/>
    <property type="molecule type" value="Genomic_DNA"/>
</dbReference>
<organism evidence="1">
    <name type="scientific">marine metagenome</name>
    <dbReference type="NCBI Taxonomy" id="408172"/>
    <lineage>
        <taxon>unclassified sequences</taxon>
        <taxon>metagenomes</taxon>
        <taxon>ecological metagenomes</taxon>
    </lineage>
</organism>
<sequence>MKKLTSLLIFVGLAFNVSGQEESKNLKEVLQADWFVGSWETKNADGQVSSHTFSWKIEDVLMVKEYTVNGELQSFAIISLDVDEDKVISHSYANRRTSIGEMKVNGDKLVRTVNWKRKKLSKEEAASRVESIVTNQLASGEVQEEGVPELKQNLWDYYNNTRKTSGTRKYTYEKQGEDKMVATSARKDESGQFVAIPNFPTTTYTRKKE</sequence>
<accession>A0A382IY37</accession>
<dbReference type="AlphaFoldDB" id="A0A382IY37"/>
<name>A0A382IY37_9ZZZZ</name>
<evidence type="ECO:0000313" key="1">
    <source>
        <dbReference type="EMBL" id="SVC04438.1"/>
    </source>
</evidence>
<proteinExistence type="predicted"/>